<gene>
    <name evidence="2" type="ORF">SAMN05444920_101931</name>
</gene>
<protein>
    <submittedName>
        <fullName evidence="2">AAA ATPase domain-containing protein</fullName>
    </submittedName>
</protein>
<reference evidence="2 3" key="1">
    <citation type="submission" date="2016-10" db="EMBL/GenBank/DDBJ databases">
        <authorList>
            <person name="de Groot N.N."/>
        </authorList>
    </citation>
    <scope>NUCLEOTIDE SEQUENCE [LARGE SCALE GENOMIC DNA]</scope>
    <source>
        <strain evidence="2 3">CGMCC 4.7037</strain>
    </source>
</reference>
<proteinExistence type="predicted"/>
<evidence type="ECO:0000313" key="2">
    <source>
        <dbReference type="EMBL" id="SEF88667.1"/>
    </source>
</evidence>
<name>A0A1H5VQ74_9ACTN</name>
<organism evidence="2 3">
    <name type="scientific">Nonomuraea solani</name>
    <dbReference type="NCBI Taxonomy" id="1144553"/>
    <lineage>
        <taxon>Bacteria</taxon>
        <taxon>Bacillati</taxon>
        <taxon>Actinomycetota</taxon>
        <taxon>Actinomycetes</taxon>
        <taxon>Streptosporangiales</taxon>
        <taxon>Streptosporangiaceae</taxon>
        <taxon>Nonomuraea</taxon>
    </lineage>
</organism>
<evidence type="ECO:0000313" key="3">
    <source>
        <dbReference type="Proteomes" id="UP000236732"/>
    </source>
</evidence>
<dbReference type="Proteomes" id="UP000236732">
    <property type="component" value="Unassembled WGS sequence"/>
</dbReference>
<evidence type="ECO:0000259" key="1">
    <source>
        <dbReference type="Pfam" id="PF13191"/>
    </source>
</evidence>
<sequence>MLPGRHVECARLNAPLAGVREHRGAALVIRGEPGIGKSALLDRAGPVRVLRAYGVESEVELPFAAPHQLFHQATAEPDLLPQSAALGLPSPDHQPATERRFLVAVGVLGELSTDVRGARLGGPATAHQIDAPLSTWIPGADRASKAAPNQ</sequence>
<dbReference type="AlphaFoldDB" id="A0A1H5VQ74"/>
<accession>A0A1H5VQ74</accession>
<dbReference type="EMBL" id="FNVT01000001">
    <property type="protein sequence ID" value="SEF88667.1"/>
    <property type="molecule type" value="Genomic_DNA"/>
</dbReference>
<feature type="domain" description="Orc1-like AAA ATPase" evidence="1">
    <location>
        <begin position="2"/>
        <end position="76"/>
    </location>
</feature>
<dbReference type="InterPro" id="IPR041664">
    <property type="entry name" value="AAA_16"/>
</dbReference>
<dbReference type="Pfam" id="PF13191">
    <property type="entry name" value="AAA_16"/>
    <property type="match status" value="1"/>
</dbReference>
<keyword evidence="3" id="KW-1185">Reference proteome</keyword>